<gene>
    <name evidence="2" type="ORF">MOBT1_001987</name>
</gene>
<organism evidence="2 3">
    <name type="scientific">Malassezia obtusa</name>
    <dbReference type="NCBI Taxonomy" id="76774"/>
    <lineage>
        <taxon>Eukaryota</taxon>
        <taxon>Fungi</taxon>
        <taxon>Dikarya</taxon>
        <taxon>Basidiomycota</taxon>
        <taxon>Ustilaginomycotina</taxon>
        <taxon>Malasseziomycetes</taxon>
        <taxon>Malasseziales</taxon>
        <taxon>Malasseziaceae</taxon>
        <taxon>Malassezia</taxon>
    </lineage>
</organism>
<evidence type="ECO:0000256" key="1">
    <source>
        <dbReference type="SAM" id="Phobius"/>
    </source>
</evidence>
<sequence length="98" mass="10649">MATLGDYIGLALILALAYGIYLGLQHKEDAKQALKDKRKELKAQGIDISSQGIAIRSNRRGMDRAAYIDATQKKLNEGGAFLAEHANSIKFEPGDKSS</sequence>
<dbReference type="Proteomes" id="UP001214603">
    <property type="component" value="Chromosome 3"/>
</dbReference>
<keyword evidence="3" id="KW-1185">Reference proteome</keyword>
<dbReference type="AlphaFoldDB" id="A0AAF0E554"/>
<name>A0AAF0E554_9BASI</name>
<feature type="transmembrane region" description="Helical" evidence="1">
    <location>
        <begin position="6"/>
        <end position="24"/>
    </location>
</feature>
<protein>
    <submittedName>
        <fullName evidence="2">Uncharacterized protein</fullName>
    </submittedName>
</protein>
<reference evidence="2" key="1">
    <citation type="submission" date="2023-03" db="EMBL/GenBank/DDBJ databases">
        <title>Mating type loci evolution in Malassezia.</title>
        <authorList>
            <person name="Coelho M.A."/>
        </authorList>
    </citation>
    <scope>NUCLEOTIDE SEQUENCE</scope>
    <source>
        <strain evidence="2">CBS 7876</strain>
    </source>
</reference>
<dbReference type="EMBL" id="CP119936">
    <property type="protein sequence ID" value="WFD03298.1"/>
    <property type="molecule type" value="Genomic_DNA"/>
</dbReference>
<evidence type="ECO:0000313" key="2">
    <source>
        <dbReference type="EMBL" id="WFD03298.1"/>
    </source>
</evidence>
<accession>A0AAF0E554</accession>
<proteinExistence type="predicted"/>
<keyword evidence="1" id="KW-0472">Membrane</keyword>
<evidence type="ECO:0000313" key="3">
    <source>
        <dbReference type="Proteomes" id="UP001214603"/>
    </source>
</evidence>
<keyword evidence="1" id="KW-0812">Transmembrane</keyword>
<keyword evidence="1" id="KW-1133">Transmembrane helix</keyword>